<evidence type="ECO:0000313" key="1">
    <source>
        <dbReference type="EMBL" id="TVU11962.1"/>
    </source>
</evidence>
<organism evidence="1 2">
    <name type="scientific">Eragrostis curvula</name>
    <name type="common">weeping love grass</name>
    <dbReference type="NCBI Taxonomy" id="38414"/>
    <lineage>
        <taxon>Eukaryota</taxon>
        <taxon>Viridiplantae</taxon>
        <taxon>Streptophyta</taxon>
        <taxon>Embryophyta</taxon>
        <taxon>Tracheophyta</taxon>
        <taxon>Spermatophyta</taxon>
        <taxon>Magnoliopsida</taxon>
        <taxon>Liliopsida</taxon>
        <taxon>Poales</taxon>
        <taxon>Poaceae</taxon>
        <taxon>PACMAD clade</taxon>
        <taxon>Chloridoideae</taxon>
        <taxon>Eragrostideae</taxon>
        <taxon>Eragrostidinae</taxon>
        <taxon>Eragrostis</taxon>
    </lineage>
</organism>
<comment type="caution">
    <text evidence="1">The sequence shown here is derived from an EMBL/GenBank/DDBJ whole genome shotgun (WGS) entry which is preliminary data.</text>
</comment>
<protein>
    <submittedName>
        <fullName evidence="1">Uncharacterized protein</fullName>
    </submittedName>
</protein>
<gene>
    <name evidence="1" type="ORF">EJB05_45574</name>
</gene>
<dbReference type="AlphaFoldDB" id="A0A5J9TKZ9"/>
<keyword evidence="2" id="KW-1185">Reference proteome</keyword>
<feature type="non-terminal residue" evidence="1">
    <location>
        <position position="1"/>
    </location>
</feature>
<dbReference type="Gramene" id="TVU11962">
    <property type="protein sequence ID" value="TVU11962"/>
    <property type="gene ID" value="EJB05_45574"/>
</dbReference>
<reference evidence="1 2" key="1">
    <citation type="journal article" date="2019" name="Sci. Rep.">
        <title>A high-quality genome of Eragrostis curvula grass provides insights into Poaceae evolution and supports new strategies to enhance forage quality.</title>
        <authorList>
            <person name="Carballo J."/>
            <person name="Santos B.A.C.M."/>
            <person name="Zappacosta D."/>
            <person name="Garbus I."/>
            <person name="Selva J.P."/>
            <person name="Gallo C.A."/>
            <person name="Diaz A."/>
            <person name="Albertini E."/>
            <person name="Caccamo M."/>
            <person name="Echenique V."/>
        </authorList>
    </citation>
    <scope>NUCLEOTIDE SEQUENCE [LARGE SCALE GENOMIC DNA]</scope>
    <source>
        <strain evidence="2">cv. Victoria</strain>
        <tissue evidence="1">Leaf</tissue>
    </source>
</reference>
<proteinExistence type="predicted"/>
<dbReference type="EMBL" id="RWGY01000039">
    <property type="protein sequence ID" value="TVU11962.1"/>
    <property type="molecule type" value="Genomic_DNA"/>
</dbReference>
<sequence>MVMAGFSLWDRARTCGNQRMQEACREACRGKASDRPQPFALELCVRSLVGRAFDQLKACKICKQARLTIGAGRNSNMGHISCAISRSMDRVLRSKRLGRDPVMNGPHTVGVEGGTRRWPQRTREIGKEEEGWLPSRTRPQRLATENLCHFPHALPQGFELAASGRETESEGSERWATAAAV</sequence>
<name>A0A5J9TKZ9_9POAL</name>
<dbReference type="Proteomes" id="UP000324897">
    <property type="component" value="Chromosome 3"/>
</dbReference>
<evidence type="ECO:0000313" key="2">
    <source>
        <dbReference type="Proteomes" id="UP000324897"/>
    </source>
</evidence>
<accession>A0A5J9TKZ9</accession>